<evidence type="ECO:0000313" key="5">
    <source>
        <dbReference type="EMBL" id="MBE9663797.1"/>
    </source>
</evidence>
<evidence type="ECO:0000313" key="6">
    <source>
        <dbReference type="Proteomes" id="UP000622475"/>
    </source>
</evidence>
<feature type="region of interest" description="Disordered" evidence="2">
    <location>
        <begin position="41"/>
        <end position="83"/>
    </location>
</feature>
<keyword evidence="3" id="KW-1133">Transmembrane helix</keyword>
<evidence type="ECO:0000256" key="2">
    <source>
        <dbReference type="SAM" id="MobiDB-lite"/>
    </source>
</evidence>
<evidence type="ECO:0000256" key="3">
    <source>
        <dbReference type="SAM" id="Phobius"/>
    </source>
</evidence>
<protein>
    <submittedName>
        <fullName evidence="5">Uncharacterized protein</fullName>
    </submittedName>
</protein>
<feature type="signal peptide" evidence="4">
    <location>
        <begin position="1"/>
        <end position="21"/>
    </location>
</feature>
<evidence type="ECO:0000256" key="1">
    <source>
        <dbReference type="SAM" id="Coils"/>
    </source>
</evidence>
<dbReference type="EMBL" id="JADFFL010000008">
    <property type="protein sequence ID" value="MBE9663797.1"/>
    <property type="molecule type" value="Genomic_DNA"/>
</dbReference>
<keyword evidence="3" id="KW-0812">Transmembrane</keyword>
<feature type="coiled-coil region" evidence="1">
    <location>
        <begin position="115"/>
        <end position="145"/>
    </location>
</feature>
<feature type="coiled-coil region" evidence="1">
    <location>
        <begin position="211"/>
        <end position="249"/>
    </location>
</feature>
<keyword evidence="3" id="KW-0472">Membrane</keyword>
<feature type="chain" id="PRO_5037771116" evidence="4">
    <location>
        <begin position="22"/>
        <end position="250"/>
    </location>
</feature>
<sequence>MMRKVTAVLILALAFTGLSQAQDSLKPKTLKPVVKPTYAQPGATKYRTPNTYQAKPAAGQPSVTTSGTAPVQQPVQYGETPVSTDKSLRGQYQYILSKTYRYQQPMIAALWKNINDTLNATKRTLNDTKAQLAEKTKSVATLQSDAKNSEQTLADATSMRDEIGLLGIPMSKSAYNILMWGLVIGMGLVLVIVILRTGGANREAKYRVKLYEELSEEFTAYKAKANDKEKKLARELQTERNKVDELMGRG</sequence>
<feature type="transmembrane region" description="Helical" evidence="3">
    <location>
        <begin position="177"/>
        <end position="195"/>
    </location>
</feature>
<accession>A0A929L042</accession>
<dbReference type="AlphaFoldDB" id="A0A929L042"/>
<name>A0A929L042_9SPHI</name>
<keyword evidence="6" id="KW-1185">Reference proteome</keyword>
<keyword evidence="1" id="KW-0175">Coiled coil</keyword>
<dbReference type="Proteomes" id="UP000622475">
    <property type="component" value="Unassembled WGS sequence"/>
</dbReference>
<reference evidence="5" key="1">
    <citation type="submission" date="2020-10" db="EMBL/GenBank/DDBJ databases">
        <title>Mucilaginibacter mali sp. nov., isolated from rhizosphere soil of apple orchard.</title>
        <authorList>
            <person name="Lee J.-S."/>
            <person name="Kim H.S."/>
            <person name="Kim J.-S."/>
        </authorList>
    </citation>
    <scope>NUCLEOTIDE SEQUENCE</scope>
    <source>
        <strain evidence="5">KCTC 22746</strain>
    </source>
</reference>
<keyword evidence="4" id="KW-0732">Signal</keyword>
<proteinExistence type="predicted"/>
<dbReference type="RefSeq" id="WP_194113048.1">
    <property type="nucleotide sequence ID" value="NZ_JADFFL010000008.1"/>
</dbReference>
<comment type="caution">
    <text evidence="5">The sequence shown here is derived from an EMBL/GenBank/DDBJ whole genome shotgun (WGS) entry which is preliminary data.</text>
</comment>
<evidence type="ECO:0000256" key="4">
    <source>
        <dbReference type="SAM" id="SignalP"/>
    </source>
</evidence>
<organism evidence="5 6">
    <name type="scientific">Mucilaginibacter myungsuensis</name>
    <dbReference type="NCBI Taxonomy" id="649104"/>
    <lineage>
        <taxon>Bacteria</taxon>
        <taxon>Pseudomonadati</taxon>
        <taxon>Bacteroidota</taxon>
        <taxon>Sphingobacteriia</taxon>
        <taxon>Sphingobacteriales</taxon>
        <taxon>Sphingobacteriaceae</taxon>
        <taxon>Mucilaginibacter</taxon>
    </lineage>
</organism>
<gene>
    <name evidence="5" type="ORF">IRJ16_18080</name>
</gene>
<feature type="compositionally biased region" description="Polar residues" evidence="2">
    <location>
        <begin position="61"/>
        <end position="83"/>
    </location>
</feature>